<sequence length="272" mass="30881">MFRKAKKLSQRLGLKKENCTNQERKREENLSSILKSENSSMTGSTTASLETTSSQSSTNESTEIKMTRPSLSKSYTTPTCPPTERKERRSIAADTNDLELLLSMETQARLDALAEREKQKKQDDAVPFSRPTTIKFELPVTPPRSRSPNQRLTYPRARPTRSLPEEGLTANAKRKKRSSWRYLFGDRSDDDEEVTPYVTMDARVRLKLRPLPTFGYVRFIGGVEFGKGEWVGVELDHGVGNCDGSVNGHRYFTTDPRRGIFCKRHDLEAVAE</sequence>
<feature type="region of interest" description="Disordered" evidence="1">
    <location>
        <begin position="137"/>
        <end position="172"/>
    </location>
</feature>
<name>A0A0A1NDS3_RHIZD</name>
<feature type="compositionally biased region" description="Polar residues" evidence="1">
    <location>
        <begin position="30"/>
        <end position="41"/>
    </location>
</feature>
<dbReference type="PROSITE" id="PS50245">
    <property type="entry name" value="CAP_GLY_2"/>
    <property type="match status" value="1"/>
</dbReference>
<dbReference type="Pfam" id="PF01302">
    <property type="entry name" value="CAP_GLY"/>
    <property type="match status" value="1"/>
</dbReference>
<reference evidence="3 4" key="1">
    <citation type="journal article" date="2016" name="Proc. Natl. Acad. Sci. U.S.A.">
        <title>Lipid metabolic changes in an early divergent fungus govern the establishment of a mutualistic symbiosis with endobacteria.</title>
        <authorList>
            <person name="Lastovetsky O.A."/>
            <person name="Gaspar M.L."/>
            <person name="Mondo S.J."/>
            <person name="LaButti K.M."/>
            <person name="Sandor L."/>
            <person name="Grigoriev I.V."/>
            <person name="Henry S.A."/>
            <person name="Pawlowska T.E."/>
        </authorList>
    </citation>
    <scope>NUCLEOTIDE SEQUENCE [LARGE SCALE GENOMIC DNA]</scope>
    <source>
        <strain evidence="3 4">ATCC 11559</strain>
    </source>
</reference>
<dbReference type="Proteomes" id="UP000242381">
    <property type="component" value="Unassembled WGS sequence"/>
</dbReference>
<feature type="domain" description="CAP-Gly" evidence="2">
    <location>
        <begin position="221"/>
        <end position="263"/>
    </location>
</feature>
<dbReference type="InterPro" id="IPR000938">
    <property type="entry name" value="CAP-Gly_domain"/>
</dbReference>
<evidence type="ECO:0000256" key="1">
    <source>
        <dbReference type="SAM" id="MobiDB-lite"/>
    </source>
</evidence>
<evidence type="ECO:0000259" key="2">
    <source>
        <dbReference type="PROSITE" id="PS50245"/>
    </source>
</evidence>
<dbReference type="VEuPathDB" id="FungiDB:BCV72DRAFT_234305"/>
<accession>A0A0A1NDS3</accession>
<proteinExistence type="predicted"/>
<feature type="region of interest" description="Disordered" evidence="1">
    <location>
        <begin position="1"/>
        <end position="91"/>
    </location>
</feature>
<gene>
    <name evidence="3" type="ORF">BCV71DRAFT_256246</name>
</gene>
<dbReference type="SUPFAM" id="SSF74924">
    <property type="entry name" value="Cap-Gly domain"/>
    <property type="match status" value="1"/>
</dbReference>
<evidence type="ECO:0000313" key="3">
    <source>
        <dbReference type="EMBL" id="ORE17244.1"/>
    </source>
</evidence>
<protein>
    <submittedName>
        <fullName evidence="3">Cap-Gly domain-containing protein</fullName>
    </submittedName>
</protein>
<organism evidence="3 4">
    <name type="scientific">Rhizopus microsporus</name>
    <dbReference type="NCBI Taxonomy" id="58291"/>
    <lineage>
        <taxon>Eukaryota</taxon>
        <taxon>Fungi</taxon>
        <taxon>Fungi incertae sedis</taxon>
        <taxon>Mucoromycota</taxon>
        <taxon>Mucoromycotina</taxon>
        <taxon>Mucoromycetes</taxon>
        <taxon>Mucorales</taxon>
        <taxon>Mucorineae</taxon>
        <taxon>Rhizopodaceae</taxon>
        <taxon>Rhizopus</taxon>
    </lineage>
</organism>
<dbReference type="AlphaFoldDB" id="A0A0A1NDS3"/>
<dbReference type="SMART" id="SM01052">
    <property type="entry name" value="CAP_GLY"/>
    <property type="match status" value="1"/>
</dbReference>
<dbReference type="Gene3D" id="2.30.30.190">
    <property type="entry name" value="CAP Gly-rich-like domain"/>
    <property type="match status" value="1"/>
</dbReference>
<dbReference type="InterPro" id="IPR036859">
    <property type="entry name" value="CAP-Gly_dom_sf"/>
</dbReference>
<dbReference type="EMBL" id="KV921361">
    <property type="protein sequence ID" value="ORE17244.1"/>
    <property type="molecule type" value="Genomic_DNA"/>
</dbReference>
<dbReference type="PANTHER" id="PTHR18916">
    <property type="entry name" value="DYNACTIN 1-RELATED MICROTUBULE-BINDING"/>
    <property type="match status" value="1"/>
</dbReference>
<feature type="compositionally biased region" description="Basic and acidic residues" evidence="1">
    <location>
        <begin position="14"/>
        <end position="29"/>
    </location>
</feature>
<feature type="compositionally biased region" description="Low complexity" evidence="1">
    <location>
        <begin position="42"/>
        <end position="61"/>
    </location>
</feature>
<feature type="compositionally biased region" description="Polar residues" evidence="1">
    <location>
        <begin position="69"/>
        <end position="78"/>
    </location>
</feature>
<dbReference type="OMA" id="NCTNQER"/>
<evidence type="ECO:0000313" key="4">
    <source>
        <dbReference type="Proteomes" id="UP000242381"/>
    </source>
</evidence>